<evidence type="ECO:0000313" key="7">
    <source>
        <dbReference type="EMBL" id="QKE62948.1"/>
    </source>
</evidence>
<dbReference type="PANTHER" id="PTHR45229:SF3">
    <property type="entry name" value="BIODEGRADATIVE ARGININE DECARBOXYLASE"/>
    <property type="match status" value="1"/>
</dbReference>
<dbReference type="Gene3D" id="3.40.640.10">
    <property type="entry name" value="Type I PLP-dependent aspartate aminotransferase-like (Major domain)"/>
    <property type="match status" value="1"/>
</dbReference>
<dbReference type="PANTHER" id="PTHR45229">
    <property type="entry name" value="CONSTITUTIVE ORNITHINE DECARBOXYLASE"/>
    <property type="match status" value="1"/>
</dbReference>
<keyword evidence="2" id="KW-0210">Decarboxylase</keyword>
<evidence type="ECO:0000313" key="8">
    <source>
        <dbReference type="Proteomes" id="UP000501379"/>
    </source>
</evidence>
<dbReference type="RefSeq" id="WP_173205596.1">
    <property type="nucleotide sequence ID" value="NZ_CP053697.2"/>
</dbReference>
<dbReference type="Pfam" id="PF01276">
    <property type="entry name" value="OKR_DC_1"/>
    <property type="match status" value="1"/>
</dbReference>
<dbReference type="InterPro" id="IPR015421">
    <property type="entry name" value="PyrdxlP-dep_Trfase_major"/>
</dbReference>
<dbReference type="InterPro" id="IPR000310">
    <property type="entry name" value="Orn/Lys/Arg_deCO2ase_major_dom"/>
</dbReference>
<dbReference type="FunFam" id="3.40.640.10:FF:000008">
    <property type="entry name" value="Lysine decarboxylase, inducible"/>
    <property type="match status" value="1"/>
</dbReference>
<evidence type="ECO:0000256" key="2">
    <source>
        <dbReference type="ARBA" id="ARBA00022793"/>
    </source>
</evidence>
<dbReference type="InterPro" id="IPR011193">
    <property type="entry name" value="Orn/lys/arg_de-COase"/>
</dbReference>
<dbReference type="AlphaFoldDB" id="A0A6M8FQE3"/>
<dbReference type="PIRSF" id="PIRSF009393">
    <property type="entry name" value="Orn_decarb"/>
    <property type="match status" value="1"/>
</dbReference>
<evidence type="ECO:0000256" key="4">
    <source>
        <dbReference type="ARBA" id="ARBA00023239"/>
    </source>
</evidence>
<feature type="domain" description="Orn/Lys/Arg decarboxylases family 1 pyridoxal-P attachment site" evidence="6">
    <location>
        <begin position="388"/>
        <end position="402"/>
    </location>
</feature>
<dbReference type="GO" id="GO:0008792">
    <property type="term" value="F:arginine decarboxylase activity"/>
    <property type="evidence" value="ECO:0007669"/>
    <property type="project" value="TreeGrafter"/>
</dbReference>
<keyword evidence="8" id="KW-1185">Reference proteome</keyword>
<sequence>MYKDLKFPVLIVHRDIKADTVAGERVRAIAEELSQDGFTILSTASSAEGRIVASTHHGLACILVAAEGAGENQRLLQDMVELIRIARVRAPQLPIFALGEQVTIENAPAEAMADLNHLRGILYLYEDTVSFLARQVARAAHNYLDGLLPPFFKALVQHTEQSNYSWHTPGHGGGVAYRKSPVGQAFHQFFGENTLRSDLSVSVPELGSLLDHTGPLAEAEARAARNFGADHTFFVINGTSTANKIVWHSMVGRDDLVLVDRNCHKSILHSIIMTGAIPLYLCPERNELGIIGPIPLSEFSKESIQAKIDASPLAKGRAPKVKLAVVTNSTYDGLCYNAELIKRTLADSVEVLHFDEAWYAYAAFHEFYAGRYGMGTECGEKTPLVFTTHSTHKLLAAFSQASMIHVQDGGARQLDRERFNEAFMMHISTSPQYGIIASLDVASAMMEGPAGRSLIQETFDEALSFRRALANLRQNLKADDWWFSIWQPPQAEGVQTGDWLLQPNAAWHGFGEIAEDYVLLDPIKVTLVMPGLSAEGALAESGIPAAVVSKFLWERGLVVEKTGLYSFLVLFSMGITKGKWSTLLTELLEFKRHYDANVALIDALPSIAREDAARYAGMGLRDLCDQLHACYRENATAKALKRMYTVLPQVAIKPADAYNQLVRGEVEAVPIEQLEGRIAAVMLVPYPPGIPLIMPGERFTAETRSIIDYLQFARTFDRQFPGFDADVHGLQKQEDGQYAVDCLKT</sequence>
<dbReference type="GO" id="GO:0006527">
    <property type="term" value="P:L-arginine catabolic process"/>
    <property type="evidence" value="ECO:0007669"/>
    <property type="project" value="TreeGrafter"/>
</dbReference>
<protein>
    <submittedName>
        <fullName evidence="7">Lysine decarboxylase</fullName>
    </submittedName>
</protein>
<dbReference type="InterPro" id="IPR008286">
    <property type="entry name" value="Prn/Lys/Arg_de-COase_C"/>
</dbReference>
<dbReference type="SUPFAM" id="SSF53383">
    <property type="entry name" value="PLP-dependent transferases"/>
    <property type="match status" value="1"/>
</dbReference>
<dbReference type="InterPro" id="IPR036633">
    <property type="entry name" value="Prn/Lys/Arg_de-COase_C_sf"/>
</dbReference>
<dbReference type="Gene3D" id="3.40.50.2300">
    <property type="match status" value="1"/>
</dbReference>
<feature type="modified residue" description="N6-(pyridoxal phosphate)lysine" evidence="5">
    <location>
        <position position="393"/>
    </location>
</feature>
<organism evidence="7 8">
    <name type="scientific">Aquipseudomonas campi</name>
    <dbReference type="NCBI Taxonomy" id="2731681"/>
    <lineage>
        <taxon>Bacteria</taxon>
        <taxon>Pseudomonadati</taxon>
        <taxon>Pseudomonadota</taxon>
        <taxon>Gammaproteobacteria</taxon>
        <taxon>Pseudomonadales</taxon>
        <taxon>Pseudomonadaceae</taxon>
        <taxon>Aquipseudomonas</taxon>
    </lineage>
</organism>
<comment type="similarity">
    <text evidence="1">Belongs to the Orn/Lys/Arg decarboxylase class-I family.</text>
</comment>
<reference evidence="7" key="1">
    <citation type="submission" date="2020-07" db="EMBL/GenBank/DDBJ databases">
        <title>Nitrate ammonifying Pseudomonas campi sp. nov. isolated from German agricultural grassland.</title>
        <authorList>
            <person name="Timsy T."/>
            <person name="Ulrich A."/>
            <person name="Spanner T."/>
            <person name="Foesel B."/>
            <person name="Kolb S."/>
            <person name="Horn M.A."/>
            <person name="Behrendt U."/>
        </authorList>
    </citation>
    <scope>NUCLEOTIDE SEQUENCE</scope>
    <source>
        <strain evidence="7">S1-A32-2</strain>
    </source>
</reference>
<dbReference type="EMBL" id="CP053697">
    <property type="protein sequence ID" value="QKE62948.1"/>
    <property type="molecule type" value="Genomic_DNA"/>
</dbReference>
<keyword evidence="4" id="KW-0456">Lyase</keyword>
<evidence type="ECO:0000259" key="6">
    <source>
        <dbReference type="PROSITE" id="PS00703"/>
    </source>
</evidence>
<dbReference type="Pfam" id="PF03709">
    <property type="entry name" value="OKR_DC_1_N"/>
    <property type="match status" value="1"/>
</dbReference>
<proteinExistence type="inferred from homology"/>
<dbReference type="Gene3D" id="3.90.100.10">
    <property type="entry name" value="Orn/Lys/Arg decarboxylase, C-terminal domain"/>
    <property type="match status" value="1"/>
</dbReference>
<dbReference type="InterPro" id="IPR015424">
    <property type="entry name" value="PyrdxlP-dep_Trfase"/>
</dbReference>
<dbReference type="InterPro" id="IPR005308">
    <property type="entry name" value="OKR_de-COase_N"/>
</dbReference>
<evidence type="ECO:0000256" key="5">
    <source>
        <dbReference type="PIRSR" id="PIRSR009393-1"/>
    </source>
</evidence>
<dbReference type="CDD" id="cd00615">
    <property type="entry name" value="Orn_deC_like"/>
    <property type="match status" value="1"/>
</dbReference>
<evidence type="ECO:0000256" key="3">
    <source>
        <dbReference type="ARBA" id="ARBA00022898"/>
    </source>
</evidence>
<accession>A0A6M8FQE3</accession>
<dbReference type="InterPro" id="IPR015422">
    <property type="entry name" value="PyrdxlP-dep_Trfase_small"/>
</dbReference>
<dbReference type="GO" id="GO:0005829">
    <property type="term" value="C:cytosol"/>
    <property type="evidence" value="ECO:0007669"/>
    <property type="project" value="TreeGrafter"/>
</dbReference>
<dbReference type="PROSITE" id="PS00703">
    <property type="entry name" value="OKR_DC_1"/>
    <property type="match status" value="1"/>
</dbReference>
<gene>
    <name evidence="7" type="ORF">HNE05_06110</name>
</gene>
<name>A0A6M8FQE3_9GAMM</name>
<dbReference type="KEGG" id="pcam:HNE05_06110"/>
<dbReference type="Pfam" id="PF03711">
    <property type="entry name" value="OKR_DC_1_C"/>
    <property type="match status" value="1"/>
</dbReference>
<evidence type="ECO:0000256" key="1">
    <source>
        <dbReference type="ARBA" id="ARBA00010671"/>
    </source>
</evidence>
<dbReference type="Gene3D" id="3.90.1150.10">
    <property type="entry name" value="Aspartate Aminotransferase, domain 1"/>
    <property type="match status" value="1"/>
</dbReference>
<keyword evidence="3 5" id="KW-0663">Pyridoxal phosphate</keyword>
<dbReference type="SUPFAM" id="SSF55904">
    <property type="entry name" value="Ornithine decarboxylase C-terminal domain"/>
    <property type="match status" value="1"/>
</dbReference>
<dbReference type="GO" id="GO:0030170">
    <property type="term" value="F:pyridoxal phosphate binding"/>
    <property type="evidence" value="ECO:0007669"/>
    <property type="project" value="TreeGrafter"/>
</dbReference>
<dbReference type="Proteomes" id="UP000501379">
    <property type="component" value="Chromosome"/>
</dbReference>